<dbReference type="InParanoid" id="A0A152A827"/>
<dbReference type="AlphaFoldDB" id="A0A152A827"/>
<dbReference type="EMBL" id="LODT01000004">
    <property type="protein sequence ID" value="KYR02354.1"/>
    <property type="molecule type" value="Genomic_DNA"/>
</dbReference>
<dbReference type="Proteomes" id="UP000076078">
    <property type="component" value="Unassembled WGS sequence"/>
</dbReference>
<sequence length="442" mass="51164">MFDHIKKLHQKEIENIYSHLTNPWCIFKEVKKLKTAYCYPGYVTNDKINRITRSIEELQLSTYNSMLNGYTFMTFSSDTYPNVKKCRILHFNYSQHMNNLFSSFPMIHTLEIDLIGSAIPHLIKILKIIEPTIENLSITIDQFNFSNIAAPVSHELGELLSAYKPNGLKSMYLLLQTPQYVYRSLRNQCGSLTNLQSNRYLSETEILELIKNCNQLKSITTSIHNYQMVNKFANLLAIHPTLTNLNVFSGGTRGANVTPLLQKWPEVNLETLSIRINSKLMEQYFMTDSSKCTLKTLILQNIYQYHGALDQFLSTNHSLTSLDIEFRFNTIAGYFENFSMMLSNHPSLTYLSVCPEQKAIDILKHLDKSMSLQFIDIKVSRLSNKKQALINLPFQLVPELSKEPYNIMFFRNGIHYDPVPTSTIITDYLKKLMNSLNKYYSE</sequence>
<gene>
    <name evidence="1" type="ORF">DLAC_01186</name>
</gene>
<accession>A0A152A827</accession>
<organism evidence="1 2">
    <name type="scientific">Tieghemostelium lacteum</name>
    <name type="common">Slime mold</name>
    <name type="synonym">Dictyostelium lacteum</name>
    <dbReference type="NCBI Taxonomy" id="361077"/>
    <lineage>
        <taxon>Eukaryota</taxon>
        <taxon>Amoebozoa</taxon>
        <taxon>Evosea</taxon>
        <taxon>Eumycetozoa</taxon>
        <taxon>Dictyostelia</taxon>
        <taxon>Dictyosteliales</taxon>
        <taxon>Raperosteliaceae</taxon>
        <taxon>Tieghemostelium</taxon>
    </lineage>
</organism>
<comment type="caution">
    <text evidence="1">The sequence shown here is derived from an EMBL/GenBank/DDBJ whole genome shotgun (WGS) entry which is preliminary data.</text>
</comment>
<keyword evidence="2" id="KW-1185">Reference proteome</keyword>
<protein>
    <submittedName>
        <fullName evidence="1">Uncharacterized protein</fullName>
    </submittedName>
</protein>
<dbReference type="SUPFAM" id="SSF52047">
    <property type="entry name" value="RNI-like"/>
    <property type="match status" value="1"/>
</dbReference>
<evidence type="ECO:0000313" key="2">
    <source>
        <dbReference type="Proteomes" id="UP000076078"/>
    </source>
</evidence>
<name>A0A152A827_TIELA</name>
<dbReference type="Gene3D" id="3.80.10.10">
    <property type="entry name" value="Ribonuclease Inhibitor"/>
    <property type="match status" value="1"/>
</dbReference>
<dbReference type="InterPro" id="IPR032675">
    <property type="entry name" value="LRR_dom_sf"/>
</dbReference>
<evidence type="ECO:0000313" key="1">
    <source>
        <dbReference type="EMBL" id="KYR02354.1"/>
    </source>
</evidence>
<proteinExistence type="predicted"/>
<reference evidence="1 2" key="1">
    <citation type="submission" date="2015-12" db="EMBL/GenBank/DDBJ databases">
        <title>Dictyostelia acquired genes for synthesis and detection of signals that induce cell-type specialization by lateral gene transfer from prokaryotes.</title>
        <authorList>
            <person name="Gloeckner G."/>
            <person name="Schaap P."/>
        </authorList>
    </citation>
    <scope>NUCLEOTIDE SEQUENCE [LARGE SCALE GENOMIC DNA]</scope>
    <source>
        <strain evidence="1 2">TK</strain>
    </source>
</reference>